<proteinExistence type="predicted"/>
<name>A0AC61N0R7_9FIRM</name>
<reference evidence="1" key="1">
    <citation type="submission" date="2021-01" db="EMBL/GenBank/DDBJ databases">
        <title>Complete genome sequence of Clostridiales bacterium R-7.</title>
        <authorList>
            <person name="Mahoney-Kurpe S.C."/>
            <person name="Palevich N."/>
            <person name="Koike S."/>
            <person name="Moon C.D."/>
            <person name="Attwood G.T."/>
        </authorList>
    </citation>
    <scope>NUCLEOTIDE SEQUENCE</scope>
    <source>
        <strain evidence="1">R-7</strain>
    </source>
</reference>
<keyword evidence="2" id="KW-1185">Reference proteome</keyword>
<organism evidence="1 2">
    <name type="scientific">Aristaeella hokkaidonensis</name>
    <dbReference type="NCBI Taxonomy" id="3046382"/>
    <lineage>
        <taxon>Bacteria</taxon>
        <taxon>Bacillati</taxon>
        <taxon>Bacillota</taxon>
        <taxon>Clostridia</taxon>
        <taxon>Eubacteriales</taxon>
        <taxon>Aristaeellaceae</taxon>
        <taxon>Aristaeella</taxon>
    </lineage>
</organism>
<gene>
    <name evidence="1" type="ORF">JYE49_11495</name>
</gene>
<dbReference type="EMBL" id="CP068393">
    <property type="protein sequence ID" value="QUC66479.1"/>
    <property type="molecule type" value="Genomic_DNA"/>
</dbReference>
<dbReference type="Proteomes" id="UP000682782">
    <property type="component" value="Chromosome"/>
</dbReference>
<evidence type="ECO:0000313" key="2">
    <source>
        <dbReference type="Proteomes" id="UP000682782"/>
    </source>
</evidence>
<protein>
    <submittedName>
        <fullName evidence="1">Sugar ABC transporter permease</fullName>
    </submittedName>
</protein>
<sequence>MTTLARDPGRDLRLTPARRKLNRILCNWQLYLFLLPAIAYFLLFRYYPMLGVQIAFKKFKAVPGIWGSPWVGFRNFEHFFKTPDFKRLITNTLAVSVETLLISFPVPILLALLLNQLPSKRYKKLVQTTIYAPHFISTVVLVGIIFLFTSPRSGIINHLIAALGGTRIHFTAEPAWFRPLYIGSDIWQNAGWGSIIYLAALSGINPELHEAAIMDGANKYQRVWHIDLPGILPTVVVMFILSAGKVMSVGFEKAFLMQTSLNISASEIIATYVYKRGLQQSQFDFSTAVGLFESVVNLVMITTVNFISKRITNSSLF</sequence>
<accession>A0AC61N0R7</accession>
<evidence type="ECO:0000313" key="1">
    <source>
        <dbReference type="EMBL" id="QUC66479.1"/>
    </source>
</evidence>